<dbReference type="InterPro" id="IPR050554">
    <property type="entry name" value="Met_Synthase/Corrinoid"/>
</dbReference>
<dbReference type="InterPro" id="IPR036594">
    <property type="entry name" value="Meth_synthase_dom"/>
</dbReference>
<dbReference type="GO" id="GO:0031419">
    <property type="term" value="F:cobalamin binding"/>
    <property type="evidence" value="ECO:0007669"/>
    <property type="project" value="InterPro"/>
</dbReference>
<dbReference type="SUPFAM" id="SSF47644">
    <property type="entry name" value="Methionine synthase domain"/>
    <property type="match status" value="1"/>
</dbReference>
<reference evidence="6" key="1">
    <citation type="journal article" date="2020" name="mSystems">
        <title>Genome- and Community-Level Interaction Insights into Carbon Utilization and Element Cycling Functions of Hydrothermarchaeota in Hydrothermal Sediment.</title>
        <authorList>
            <person name="Zhou Z."/>
            <person name="Liu Y."/>
            <person name="Xu W."/>
            <person name="Pan J."/>
            <person name="Luo Z.H."/>
            <person name="Li M."/>
        </authorList>
    </citation>
    <scope>NUCLEOTIDE SEQUENCE [LARGE SCALE GENOMIC DNA]</scope>
    <source>
        <strain evidence="6">SpSt-265</strain>
        <strain evidence="7">SpSt-465</strain>
    </source>
</reference>
<dbReference type="EMBL" id="DSLG01000008">
    <property type="protein sequence ID" value="HEA87947.1"/>
    <property type="molecule type" value="Genomic_DNA"/>
</dbReference>
<dbReference type="Pfam" id="PF02310">
    <property type="entry name" value="B12-binding"/>
    <property type="match status" value="1"/>
</dbReference>
<dbReference type="GO" id="GO:0046872">
    <property type="term" value="F:metal ion binding"/>
    <property type="evidence" value="ECO:0007669"/>
    <property type="project" value="UniProtKB-KW"/>
</dbReference>
<gene>
    <name evidence="6" type="ORF">ENP94_08105</name>
    <name evidence="7" type="ORF">ENS16_03750</name>
</gene>
<dbReference type="EMBL" id="DSTU01000004">
    <property type="protein sequence ID" value="HFJ53785.1"/>
    <property type="molecule type" value="Genomic_DNA"/>
</dbReference>
<name>A0A7C1SHU8_UNCW3</name>
<comment type="similarity">
    <text evidence="1">Belongs to the methylamine corrinoid protein family.</text>
</comment>
<dbReference type="AlphaFoldDB" id="A0A7C1SHU8"/>
<dbReference type="InterPro" id="IPR003759">
    <property type="entry name" value="Cbl-bd_cap"/>
</dbReference>
<dbReference type="GO" id="GO:0046653">
    <property type="term" value="P:tetrahydrofolate metabolic process"/>
    <property type="evidence" value="ECO:0007669"/>
    <property type="project" value="TreeGrafter"/>
</dbReference>
<dbReference type="Gene3D" id="3.40.50.280">
    <property type="entry name" value="Cobalamin-binding domain"/>
    <property type="match status" value="1"/>
</dbReference>
<dbReference type="PROSITE" id="PS51337">
    <property type="entry name" value="B12_BINDING_NTER"/>
    <property type="match status" value="1"/>
</dbReference>
<protein>
    <submittedName>
        <fullName evidence="6">Cobalamin-binding protein</fullName>
    </submittedName>
</protein>
<keyword evidence="2" id="KW-0479">Metal-binding</keyword>
<dbReference type="GO" id="GO:0005829">
    <property type="term" value="C:cytosol"/>
    <property type="evidence" value="ECO:0007669"/>
    <property type="project" value="TreeGrafter"/>
</dbReference>
<dbReference type="CDD" id="cd02070">
    <property type="entry name" value="corrinoid_protein_B12-BD"/>
    <property type="match status" value="1"/>
</dbReference>
<dbReference type="InterPro" id="IPR006158">
    <property type="entry name" value="Cobalamin-bd"/>
</dbReference>
<dbReference type="FunFam" id="3.40.50.280:FF:000003">
    <property type="entry name" value="Dimethylamine methyltransferase corrinoid protein"/>
    <property type="match status" value="1"/>
</dbReference>
<keyword evidence="3" id="KW-0170">Cobalt</keyword>
<dbReference type="PROSITE" id="PS51332">
    <property type="entry name" value="B12_BINDING"/>
    <property type="match status" value="1"/>
</dbReference>
<accession>A0A7C1SHU8</accession>
<dbReference type="SMART" id="SM01018">
    <property type="entry name" value="B12-binding_2"/>
    <property type="match status" value="1"/>
</dbReference>
<dbReference type="SUPFAM" id="SSF52242">
    <property type="entry name" value="Cobalamin (vitamin B12)-binding domain"/>
    <property type="match status" value="1"/>
</dbReference>
<dbReference type="Gene3D" id="1.10.1240.10">
    <property type="entry name" value="Methionine synthase domain"/>
    <property type="match status" value="1"/>
</dbReference>
<feature type="domain" description="B12-binding N-terminal" evidence="5">
    <location>
        <begin position="1"/>
        <end position="82"/>
    </location>
</feature>
<dbReference type="Pfam" id="PF02607">
    <property type="entry name" value="B12-binding_2"/>
    <property type="match status" value="1"/>
</dbReference>
<dbReference type="GO" id="GO:0008705">
    <property type="term" value="F:methionine synthase activity"/>
    <property type="evidence" value="ECO:0007669"/>
    <property type="project" value="TreeGrafter"/>
</dbReference>
<evidence type="ECO:0000256" key="2">
    <source>
        <dbReference type="ARBA" id="ARBA00022723"/>
    </source>
</evidence>
<evidence type="ECO:0000313" key="7">
    <source>
        <dbReference type="EMBL" id="HFJ53785.1"/>
    </source>
</evidence>
<evidence type="ECO:0000259" key="5">
    <source>
        <dbReference type="PROSITE" id="PS51337"/>
    </source>
</evidence>
<dbReference type="InterPro" id="IPR036724">
    <property type="entry name" value="Cobalamin-bd_sf"/>
</dbReference>
<organism evidence="6">
    <name type="scientific">candidate division WOR-3 bacterium</name>
    <dbReference type="NCBI Taxonomy" id="2052148"/>
    <lineage>
        <taxon>Bacteria</taxon>
        <taxon>Bacteria division WOR-3</taxon>
    </lineage>
</organism>
<dbReference type="PANTHER" id="PTHR45833">
    <property type="entry name" value="METHIONINE SYNTHASE"/>
    <property type="match status" value="1"/>
</dbReference>
<sequence length="202" mass="21849">MADAVLRMAKDEVLRLCEQALAQGIAADIALEQGLARGMRLVGEKFVCQEYFVPEVLAAARAMYAGFDILREHLPRTAENRNRIALGVVQGDIHDIGKNIVKVMAQAAGYEVIDLGRNVPVEQFVNAVRDGAAAIGMSALMTTTMPNMARVIEALKQAGLRDRVKVLVGGAPVNRLFAEKIGADGYAPDAHNAVLEIRRLTE</sequence>
<evidence type="ECO:0000313" key="6">
    <source>
        <dbReference type="EMBL" id="HEA87947.1"/>
    </source>
</evidence>
<comment type="caution">
    <text evidence="6">The sequence shown here is derived from an EMBL/GenBank/DDBJ whole genome shotgun (WGS) entry which is preliminary data.</text>
</comment>
<evidence type="ECO:0000259" key="4">
    <source>
        <dbReference type="PROSITE" id="PS51332"/>
    </source>
</evidence>
<dbReference type="GO" id="GO:0050667">
    <property type="term" value="P:homocysteine metabolic process"/>
    <property type="evidence" value="ECO:0007669"/>
    <property type="project" value="TreeGrafter"/>
</dbReference>
<dbReference type="PANTHER" id="PTHR45833:SF1">
    <property type="entry name" value="METHIONINE SYNTHASE"/>
    <property type="match status" value="1"/>
</dbReference>
<evidence type="ECO:0000256" key="3">
    <source>
        <dbReference type="ARBA" id="ARBA00023285"/>
    </source>
</evidence>
<feature type="domain" description="B12-binding" evidence="4">
    <location>
        <begin position="81"/>
        <end position="202"/>
    </location>
</feature>
<proteinExistence type="inferred from homology"/>
<evidence type="ECO:0000256" key="1">
    <source>
        <dbReference type="ARBA" id="ARBA00010854"/>
    </source>
</evidence>